<name>A0A330L209_9BACT</name>
<dbReference type="SFLD" id="SFLDS00029">
    <property type="entry name" value="Radical_SAM"/>
    <property type="match status" value="1"/>
</dbReference>
<sequence>MGKSLPMLGLPSLQGALGSLQQQITQFMTPAPKGEGVYDGRTVDDFKPYLVALNLTKRCNLKCDHCYLDATTKSAGGDDELSTEECYKLIDQIAEVNKGCLLVITGGEPLVRPDILDIARHAVKLGFMVVFGTNGMLINDQMAKALVEIGVMGVGISIDSLDAAKHNSFRGVPGAWEAAVAGIEASKRNGLQFQVHFSAQPMNYQELPAVIEWSHQLGARVLNVFFMVCTGRGEELTDITPAQYEEVLGYLVNCQDNYKGMLVRARCAPHFKRLAYEKDPNSPITKATGYMGGGCLAGTNYARVTPNGELTPCPYMPLSAGNVRENSFVDLWEKSDVFNSFRYPQLKGKCGDCEYTDICGGCRARPYVDHGDWLDEDEWCLYTPKGGEKIKVAFNVAEESAIPWDEASELRLSRIPYFLRAMVKKGVEKHARENSVPLITIELMEELRKKRFGNDAPVFNFDMKGKE</sequence>
<dbReference type="InterPro" id="IPR058240">
    <property type="entry name" value="rSAM_sf"/>
</dbReference>
<evidence type="ECO:0000256" key="4">
    <source>
        <dbReference type="ARBA" id="ARBA00023004"/>
    </source>
</evidence>
<dbReference type="CDD" id="cd21123">
    <property type="entry name" value="SPASM_MftC-like"/>
    <property type="match status" value="1"/>
</dbReference>
<reference evidence="8" key="1">
    <citation type="submission" date="2018-04" db="EMBL/GenBank/DDBJ databases">
        <authorList>
            <person name="Lucker S."/>
            <person name="Sakoula D."/>
        </authorList>
    </citation>
    <scope>NUCLEOTIDE SEQUENCE [LARGE SCALE GENOMIC DNA]</scope>
</reference>
<dbReference type="RefSeq" id="WP_121988275.1">
    <property type="nucleotide sequence ID" value="NZ_OUNR01000001.1"/>
</dbReference>
<keyword evidence="8" id="KW-1185">Reference proteome</keyword>
<dbReference type="InterPro" id="IPR007197">
    <property type="entry name" value="rSAM"/>
</dbReference>
<dbReference type="Proteomes" id="UP000248168">
    <property type="component" value="Unassembled WGS sequence"/>
</dbReference>
<organism evidence="7 8">
    <name type="scientific">Nitrospira lenta</name>
    <dbReference type="NCBI Taxonomy" id="1436998"/>
    <lineage>
        <taxon>Bacteria</taxon>
        <taxon>Pseudomonadati</taxon>
        <taxon>Nitrospirota</taxon>
        <taxon>Nitrospiria</taxon>
        <taxon>Nitrospirales</taxon>
        <taxon>Nitrospiraceae</taxon>
        <taxon>Nitrospira</taxon>
    </lineage>
</organism>
<dbReference type="Pfam" id="PF04055">
    <property type="entry name" value="Radical_SAM"/>
    <property type="match status" value="1"/>
</dbReference>
<dbReference type="AlphaFoldDB" id="A0A330L209"/>
<dbReference type="Gene3D" id="3.20.20.70">
    <property type="entry name" value="Aldolase class I"/>
    <property type="match status" value="1"/>
</dbReference>
<gene>
    <name evidence="7" type="ORF">NITLEN_10884</name>
</gene>
<comment type="cofactor">
    <cofactor evidence="1">
        <name>[4Fe-4S] cluster</name>
        <dbReference type="ChEBI" id="CHEBI:49883"/>
    </cofactor>
</comment>
<keyword evidence="4" id="KW-0408">Iron</keyword>
<dbReference type="SFLD" id="SFLDG01067">
    <property type="entry name" value="SPASM/twitch_domain_containing"/>
    <property type="match status" value="1"/>
</dbReference>
<dbReference type="InterPro" id="IPR050377">
    <property type="entry name" value="Radical_SAM_PqqE_MftC-like"/>
</dbReference>
<dbReference type="GO" id="GO:0016491">
    <property type="term" value="F:oxidoreductase activity"/>
    <property type="evidence" value="ECO:0007669"/>
    <property type="project" value="InterPro"/>
</dbReference>
<keyword evidence="3" id="KW-0479">Metal-binding</keyword>
<dbReference type="PANTHER" id="PTHR11228:SF34">
    <property type="entry name" value="TUNGSTEN-CONTAINING ALDEHYDE FERREDOXIN OXIDOREDUCTASE COFACTOR MODIFYING PROTEIN"/>
    <property type="match status" value="1"/>
</dbReference>
<evidence type="ECO:0000313" key="8">
    <source>
        <dbReference type="Proteomes" id="UP000248168"/>
    </source>
</evidence>
<dbReference type="SUPFAM" id="SSF102114">
    <property type="entry name" value="Radical SAM enzymes"/>
    <property type="match status" value="1"/>
</dbReference>
<dbReference type="Pfam" id="PF08369">
    <property type="entry name" value="PCP_red"/>
    <property type="match status" value="1"/>
</dbReference>
<evidence type="ECO:0000259" key="6">
    <source>
        <dbReference type="PROSITE" id="PS51918"/>
    </source>
</evidence>
<evidence type="ECO:0000256" key="1">
    <source>
        <dbReference type="ARBA" id="ARBA00001966"/>
    </source>
</evidence>
<dbReference type="InterPro" id="IPR013580">
    <property type="entry name" value="LI-POR_suB-like_C"/>
</dbReference>
<dbReference type="CDD" id="cd01335">
    <property type="entry name" value="Radical_SAM"/>
    <property type="match status" value="1"/>
</dbReference>
<dbReference type="InParanoid" id="A0A330L209"/>
<dbReference type="NCBIfam" id="TIGR04085">
    <property type="entry name" value="rSAM_more_4Fe4S"/>
    <property type="match status" value="1"/>
</dbReference>
<dbReference type="OrthoDB" id="9792276at2"/>
<evidence type="ECO:0000256" key="3">
    <source>
        <dbReference type="ARBA" id="ARBA00022723"/>
    </source>
</evidence>
<dbReference type="InterPro" id="IPR006638">
    <property type="entry name" value="Elp3/MiaA/NifB-like_rSAM"/>
</dbReference>
<accession>A0A330L209</accession>
<dbReference type="Pfam" id="PF13186">
    <property type="entry name" value="SPASM"/>
    <property type="match status" value="1"/>
</dbReference>
<dbReference type="PANTHER" id="PTHR11228">
    <property type="entry name" value="RADICAL SAM DOMAIN PROTEIN"/>
    <property type="match status" value="1"/>
</dbReference>
<dbReference type="GO" id="GO:0015979">
    <property type="term" value="P:photosynthesis"/>
    <property type="evidence" value="ECO:0007669"/>
    <property type="project" value="InterPro"/>
</dbReference>
<keyword evidence="2" id="KW-0949">S-adenosyl-L-methionine</keyword>
<dbReference type="InterPro" id="IPR042298">
    <property type="entry name" value="P-CP_red_C"/>
</dbReference>
<dbReference type="InterPro" id="IPR013785">
    <property type="entry name" value="Aldolase_TIM"/>
</dbReference>
<dbReference type="PROSITE" id="PS51918">
    <property type="entry name" value="RADICAL_SAM"/>
    <property type="match status" value="1"/>
</dbReference>
<proteinExistence type="predicted"/>
<dbReference type="GO" id="GO:0015995">
    <property type="term" value="P:chlorophyll biosynthetic process"/>
    <property type="evidence" value="ECO:0007669"/>
    <property type="project" value="InterPro"/>
</dbReference>
<dbReference type="EMBL" id="OUNR01000001">
    <property type="protein sequence ID" value="SPP63798.1"/>
    <property type="molecule type" value="Genomic_DNA"/>
</dbReference>
<dbReference type="GO" id="GO:0046872">
    <property type="term" value="F:metal ion binding"/>
    <property type="evidence" value="ECO:0007669"/>
    <property type="project" value="UniProtKB-KW"/>
</dbReference>
<dbReference type="Gene3D" id="1.10.8.550">
    <property type="entry name" value="Proto-chlorophyllide reductase 57 kD subunit B"/>
    <property type="match status" value="1"/>
</dbReference>
<evidence type="ECO:0000256" key="2">
    <source>
        <dbReference type="ARBA" id="ARBA00022691"/>
    </source>
</evidence>
<protein>
    <submittedName>
        <fullName evidence="7">Putative Radical SAM superfamily protein, Coenzyme PQQ synthesis protein E</fullName>
    </submittedName>
</protein>
<dbReference type="SFLD" id="SFLDG01386">
    <property type="entry name" value="main_SPASM_domain-containing"/>
    <property type="match status" value="1"/>
</dbReference>
<dbReference type="SMART" id="SM00729">
    <property type="entry name" value="Elp3"/>
    <property type="match status" value="1"/>
</dbReference>
<keyword evidence="5" id="KW-0411">Iron-sulfur</keyword>
<evidence type="ECO:0000313" key="7">
    <source>
        <dbReference type="EMBL" id="SPP63798.1"/>
    </source>
</evidence>
<evidence type="ECO:0000256" key="5">
    <source>
        <dbReference type="ARBA" id="ARBA00023014"/>
    </source>
</evidence>
<feature type="domain" description="Radical SAM core" evidence="6">
    <location>
        <begin position="45"/>
        <end position="257"/>
    </location>
</feature>
<dbReference type="InterPro" id="IPR023885">
    <property type="entry name" value="4Fe4S-binding_SPASM_dom"/>
</dbReference>
<dbReference type="GO" id="GO:0051536">
    <property type="term" value="F:iron-sulfur cluster binding"/>
    <property type="evidence" value="ECO:0007669"/>
    <property type="project" value="UniProtKB-KW"/>
</dbReference>